<comment type="catalytic activity">
    <reaction evidence="13">
        <text>L-seryl-[protein] + ATP = O-phospho-L-seryl-[protein] + ADP + H(+)</text>
        <dbReference type="Rhea" id="RHEA:17989"/>
        <dbReference type="Rhea" id="RHEA-COMP:9863"/>
        <dbReference type="Rhea" id="RHEA-COMP:11604"/>
        <dbReference type="ChEBI" id="CHEBI:15378"/>
        <dbReference type="ChEBI" id="CHEBI:29999"/>
        <dbReference type="ChEBI" id="CHEBI:30616"/>
        <dbReference type="ChEBI" id="CHEBI:83421"/>
        <dbReference type="ChEBI" id="CHEBI:456216"/>
        <dbReference type="EC" id="2.7.11.1"/>
    </reaction>
</comment>
<dbReference type="SUPFAM" id="SSF56112">
    <property type="entry name" value="Protein kinase-like (PK-like)"/>
    <property type="match status" value="1"/>
</dbReference>
<comment type="catalytic activity">
    <reaction evidence="12">
        <text>L-threonyl-[protein] + ATP = O-phospho-L-threonyl-[protein] + ADP + H(+)</text>
        <dbReference type="Rhea" id="RHEA:46608"/>
        <dbReference type="Rhea" id="RHEA-COMP:11060"/>
        <dbReference type="Rhea" id="RHEA-COMP:11605"/>
        <dbReference type="ChEBI" id="CHEBI:15378"/>
        <dbReference type="ChEBI" id="CHEBI:30013"/>
        <dbReference type="ChEBI" id="CHEBI:30616"/>
        <dbReference type="ChEBI" id="CHEBI:61977"/>
        <dbReference type="ChEBI" id="CHEBI:456216"/>
        <dbReference type="EC" id="2.7.11.1"/>
    </reaction>
</comment>
<keyword evidence="10 14" id="KW-0067">ATP-binding</keyword>
<protein>
    <recommendedName>
        <fullName evidence="2">non-specific serine/threonine protein kinase</fullName>
        <ecNumber evidence="2">2.7.11.1</ecNumber>
    </recommendedName>
</protein>
<dbReference type="PROSITE" id="PS00107">
    <property type="entry name" value="PROTEIN_KINASE_ATP"/>
    <property type="match status" value="1"/>
</dbReference>
<dbReference type="SMART" id="SM00220">
    <property type="entry name" value="S_TKc"/>
    <property type="match status" value="1"/>
</dbReference>
<evidence type="ECO:0000256" key="9">
    <source>
        <dbReference type="ARBA" id="ARBA00022837"/>
    </source>
</evidence>
<evidence type="ECO:0000256" key="16">
    <source>
        <dbReference type="SAM" id="MobiDB-lite"/>
    </source>
</evidence>
<dbReference type="GO" id="GO:0004674">
    <property type="term" value="F:protein serine/threonine kinase activity"/>
    <property type="evidence" value="ECO:0007669"/>
    <property type="project" value="UniProtKB-KW"/>
</dbReference>
<dbReference type="EC" id="2.7.11.1" evidence="2"/>
<evidence type="ECO:0000313" key="18">
    <source>
        <dbReference type="EMBL" id="CAD9809623.1"/>
    </source>
</evidence>
<gene>
    <name evidence="18" type="ORF">ASEP1449_LOCUS1446</name>
</gene>
<evidence type="ECO:0000256" key="5">
    <source>
        <dbReference type="ARBA" id="ARBA00022723"/>
    </source>
</evidence>
<dbReference type="InterPro" id="IPR011009">
    <property type="entry name" value="Kinase-like_dom_sf"/>
</dbReference>
<dbReference type="EMBL" id="HBHQ01002277">
    <property type="protein sequence ID" value="CAD9809623.1"/>
    <property type="molecule type" value="Transcribed_RNA"/>
</dbReference>
<comment type="similarity">
    <text evidence="11">Belongs to the protein kinase superfamily. Ser/Thr protein kinase family. CDPK subfamily.</text>
</comment>
<keyword evidence="5" id="KW-0479">Metal-binding</keyword>
<dbReference type="GO" id="GO:0046872">
    <property type="term" value="F:metal ion binding"/>
    <property type="evidence" value="ECO:0007669"/>
    <property type="project" value="UniProtKB-KW"/>
</dbReference>
<dbReference type="PANTHER" id="PTHR24347">
    <property type="entry name" value="SERINE/THREONINE-PROTEIN KINASE"/>
    <property type="match status" value="1"/>
</dbReference>
<evidence type="ECO:0000256" key="12">
    <source>
        <dbReference type="ARBA" id="ARBA00047899"/>
    </source>
</evidence>
<feature type="binding site" evidence="14">
    <location>
        <position position="66"/>
    </location>
    <ligand>
        <name>ATP</name>
        <dbReference type="ChEBI" id="CHEBI:30616"/>
    </ligand>
</feature>
<dbReference type="Gene3D" id="3.30.200.20">
    <property type="entry name" value="Phosphorylase Kinase, domain 1"/>
    <property type="match status" value="1"/>
</dbReference>
<keyword evidence="3 15" id="KW-0723">Serine/threonine-protein kinase</keyword>
<keyword evidence="6" id="KW-0677">Repeat</keyword>
<dbReference type="Pfam" id="PF00069">
    <property type="entry name" value="Pkinase"/>
    <property type="match status" value="1"/>
</dbReference>
<evidence type="ECO:0000256" key="2">
    <source>
        <dbReference type="ARBA" id="ARBA00012513"/>
    </source>
</evidence>
<evidence type="ECO:0000259" key="17">
    <source>
        <dbReference type="PROSITE" id="PS50011"/>
    </source>
</evidence>
<dbReference type="AlphaFoldDB" id="A0A7S2U836"/>
<dbReference type="GO" id="GO:0005524">
    <property type="term" value="F:ATP binding"/>
    <property type="evidence" value="ECO:0007669"/>
    <property type="project" value="UniProtKB-UniRule"/>
</dbReference>
<dbReference type="Gene3D" id="1.10.510.10">
    <property type="entry name" value="Transferase(Phosphotransferase) domain 1"/>
    <property type="match status" value="1"/>
</dbReference>
<organism evidence="18">
    <name type="scientific">Attheya septentrionalis</name>
    <dbReference type="NCBI Taxonomy" id="420275"/>
    <lineage>
        <taxon>Eukaryota</taxon>
        <taxon>Sar</taxon>
        <taxon>Stramenopiles</taxon>
        <taxon>Ochrophyta</taxon>
        <taxon>Bacillariophyta</taxon>
        <taxon>Coscinodiscophyceae</taxon>
        <taxon>Chaetocerotophycidae</taxon>
        <taxon>Chaetocerotales</taxon>
        <taxon>Attheyaceae</taxon>
        <taxon>Attheya</taxon>
    </lineage>
</organism>
<evidence type="ECO:0000256" key="13">
    <source>
        <dbReference type="ARBA" id="ARBA00048679"/>
    </source>
</evidence>
<feature type="region of interest" description="Disordered" evidence="16">
    <location>
        <begin position="1"/>
        <end position="26"/>
    </location>
</feature>
<evidence type="ECO:0000256" key="3">
    <source>
        <dbReference type="ARBA" id="ARBA00022527"/>
    </source>
</evidence>
<dbReference type="InterPro" id="IPR017441">
    <property type="entry name" value="Protein_kinase_ATP_BS"/>
</dbReference>
<sequence length="347" mass="38719">MGCTQSAENMTSAPSAITRSTGGALDSTSGKSFKELYKLGKALGEGAFSVVNEGTNKETGDSYAIKIVTKSKLTDEDMAALKDEISILKELKHDHIIRLYDVFEENAYFYLVTEQMLGGELFDRVVAKSYYNEKEARDVCLILFQALNYCHERTVAHRDLKPENLLLMSKESDSELKLADFGFAKKVLTPNSLTTQCGTPGYVAPEILEGVAYDTKADMWSIGVIIYILLGGYPPFIENNQRELFRKIRKGNYEFHKEYWGGVSPEAKDLISSLLTVNPAKRISAEAALKHEWICSDDDKLAAQDLAVNLKEFKRFNAKRKFKGAVQAVIVTNKFKSLGDDFKANLA</sequence>
<keyword evidence="7 14" id="KW-0547">Nucleotide-binding</keyword>
<accession>A0A7S2U836</accession>
<feature type="domain" description="Protein kinase" evidence="17">
    <location>
        <begin position="37"/>
        <end position="294"/>
    </location>
</feature>
<evidence type="ECO:0000256" key="6">
    <source>
        <dbReference type="ARBA" id="ARBA00022737"/>
    </source>
</evidence>
<evidence type="ECO:0000256" key="11">
    <source>
        <dbReference type="ARBA" id="ARBA00024334"/>
    </source>
</evidence>
<proteinExistence type="inferred from homology"/>
<evidence type="ECO:0000256" key="15">
    <source>
        <dbReference type="RuleBase" id="RU000304"/>
    </source>
</evidence>
<keyword evidence="9" id="KW-0106">Calcium</keyword>
<dbReference type="FunFam" id="3.30.200.20:FF:000315">
    <property type="entry name" value="Calcium-dependent protein kinase 3"/>
    <property type="match status" value="1"/>
</dbReference>
<dbReference type="CDD" id="cd05117">
    <property type="entry name" value="STKc_CAMK"/>
    <property type="match status" value="1"/>
</dbReference>
<dbReference type="PROSITE" id="PS00108">
    <property type="entry name" value="PROTEIN_KINASE_ST"/>
    <property type="match status" value="1"/>
</dbReference>
<evidence type="ECO:0000256" key="14">
    <source>
        <dbReference type="PROSITE-ProRule" id="PRU10141"/>
    </source>
</evidence>
<evidence type="ECO:0000256" key="4">
    <source>
        <dbReference type="ARBA" id="ARBA00022679"/>
    </source>
</evidence>
<evidence type="ECO:0000256" key="7">
    <source>
        <dbReference type="ARBA" id="ARBA00022741"/>
    </source>
</evidence>
<keyword evidence="4" id="KW-0808">Transferase</keyword>
<dbReference type="PROSITE" id="PS50011">
    <property type="entry name" value="PROTEIN_KINASE_DOM"/>
    <property type="match status" value="1"/>
</dbReference>
<comment type="cofactor">
    <cofactor evidence="1">
        <name>Mg(2+)</name>
        <dbReference type="ChEBI" id="CHEBI:18420"/>
    </cofactor>
</comment>
<reference evidence="18" key="1">
    <citation type="submission" date="2021-01" db="EMBL/GenBank/DDBJ databases">
        <authorList>
            <person name="Corre E."/>
            <person name="Pelletier E."/>
            <person name="Niang G."/>
            <person name="Scheremetjew M."/>
            <person name="Finn R."/>
            <person name="Kale V."/>
            <person name="Holt S."/>
            <person name="Cochrane G."/>
            <person name="Meng A."/>
            <person name="Brown T."/>
            <person name="Cohen L."/>
        </authorList>
    </citation>
    <scope>NUCLEOTIDE SEQUENCE</scope>
    <source>
        <strain evidence="18">CCMP2084</strain>
    </source>
</reference>
<evidence type="ECO:0000256" key="8">
    <source>
        <dbReference type="ARBA" id="ARBA00022777"/>
    </source>
</evidence>
<keyword evidence="8" id="KW-0418">Kinase</keyword>
<evidence type="ECO:0000256" key="1">
    <source>
        <dbReference type="ARBA" id="ARBA00001946"/>
    </source>
</evidence>
<dbReference type="InterPro" id="IPR000719">
    <property type="entry name" value="Prot_kinase_dom"/>
</dbReference>
<evidence type="ECO:0000256" key="10">
    <source>
        <dbReference type="ARBA" id="ARBA00022840"/>
    </source>
</evidence>
<dbReference type="FunFam" id="1.10.510.10:FF:000571">
    <property type="entry name" value="Maternal embryonic leucine zipper kinase"/>
    <property type="match status" value="1"/>
</dbReference>
<name>A0A7S2U836_9STRA</name>
<dbReference type="InterPro" id="IPR008271">
    <property type="entry name" value="Ser/Thr_kinase_AS"/>
</dbReference>